<keyword evidence="1" id="KW-0472">Membrane</keyword>
<sequence>MAIPEGFVLPPWYVLALLVLLLAAVVALLWVLEPPVTDETVIAFAPWMMFGSTLHVLYKIDAFPTSIEPLFSAPTVYLTTAIVAGSAWLLGSFLYAAGFQRSIARFVGVSGTAFFTVFAVFTLYHGWMAGTIEPFWPVLSVVITGVVAALAWLGLSLWFTDVAAITGLSGAFVVFSQALDGVTTAVGYDVLGAGEDVPASQFILEAGAALPTYEYVGAGWLFVLVKVVLALVVVGLFADFVREEPRRGRILLGLIAAIGLGPGTHNVLLFVVA</sequence>
<dbReference type="EMBL" id="JBHSDJ010000126">
    <property type="protein sequence ID" value="MFC4248666.1"/>
    <property type="molecule type" value="Genomic_DNA"/>
</dbReference>
<dbReference type="PANTHER" id="PTHR40700">
    <property type="entry name" value="HYPOTHETICAL MEMBRANE PROTEIN, CONSERVED, DUF63 FAMILY"/>
    <property type="match status" value="1"/>
</dbReference>
<feature type="transmembrane region" description="Helical" evidence="1">
    <location>
        <begin position="41"/>
        <end position="58"/>
    </location>
</feature>
<organism evidence="2 3">
    <name type="scientific">Natribaculum luteum</name>
    <dbReference type="NCBI Taxonomy" id="1586232"/>
    <lineage>
        <taxon>Archaea</taxon>
        <taxon>Methanobacteriati</taxon>
        <taxon>Methanobacteriota</taxon>
        <taxon>Stenosarchaea group</taxon>
        <taxon>Halobacteria</taxon>
        <taxon>Halobacteriales</taxon>
        <taxon>Natrialbaceae</taxon>
        <taxon>Natribaculum</taxon>
    </lineage>
</organism>
<reference evidence="2 3" key="1">
    <citation type="journal article" date="2014" name="Int. J. Syst. Evol. Microbiol.">
        <title>Complete genome sequence of Corynebacterium casei LMG S-19264T (=DSM 44701T), isolated from a smear-ripened cheese.</title>
        <authorList>
            <consortium name="US DOE Joint Genome Institute (JGI-PGF)"/>
            <person name="Walter F."/>
            <person name="Albersmeier A."/>
            <person name="Kalinowski J."/>
            <person name="Ruckert C."/>
        </authorList>
    </citation>
    <scope>NUCLEOTIDE SEQUENCE [LARGE SCALE GENOMIC DNA]</scope>
    <source>
        <strain evidence="2 3">IBRC-M 10912</strain>
    </source>
</reference>
<feature type="transmembrane region" description="Helical" evidence="1">
    <location>
        <begin position="250"/>
        <end position="272"/>
    </location>
</feature>
<dbReference type="Pfam" id="PF01889">
    <property type="entry name" value="DUF63"/>
    <property type="match status" value="1"/>
</dbReference>
<keyword evidence="1" id="KW-1133">Transmembrane helix</keyword>
<gene>
    <name evidence="2" type="ORF">ACFOZ7_17335</name>
</gene>
<feature type="transmembrane region" description="Helical" evidence="1">
    <location>
        <begin position="70"/>
        <end position="96"/>
    </location>
</feature>
<keyword evidence="1" id="KW-0812">Transmembrane</keyword>
<feature type="transmembrane region" description="Helical" evidence="1">
    <location>
        <begin position="103"/>
        <end position="124"/>
    </location>
</feature>
<evidence type="ECO:0000313" key="3">
    <source>
        <dbReference type="Proteomes" id="UP001595821"/>
    </source>
</evidence>
<feature type="transmembrane region" description="Helical" evidence="1">
    <location>
        <begin position="162"/>
        <end position="179"/>
    </location>
</feature>
<feature type="transmembrane region" description="Helical" evidence="1">
    <location>
        <begin position="136"/>
        <end position="155"/>
    </location>
</feature>
<proteinExistence type="predicted"/>
<feature type="transmembrane region" description="Helical" evidence="1">
    <location>
        <begin position="218"/>
        <end position="238"/>
    </location>
</feature>
<dbReference type="AlphaFoldDB" id="A0ABD5P388"/>
<evidence type="ECO:0000256" key="1">
    <source>
        <dbReference type="SAM" id="Phobius"/>
    </source>
</evidence>
<dbReference type="Proteomes" id="UP001595821">
    <property type="component" value="Unassembled WGS sequence"/>
</dbReference>
<accession>A0ABD5P388</accession>
<evidence type="ECO:0000313" key="2">
    <source>
        <dbReference type="EMBL" id="MFC4248666.1"/>
    </source>
</evidence>
<name>A0ABD5P388_9EURY</name>
<dbReference type="GeneID" id="71854151"/>
<dbReference type="PANTHER" id="PTHR40700:SF1">
    <property type="entry name" value="DUF63 DOMAIN-CONTAINING PROTEIN"/>
    <property type="match status" value="1"/>
</dbReference>
<feature type="transmembrane region" description="Helical" evidence="1">
    <location>
        <begin position="12"/>
        <end position="32"/>
    </location>
</feature>
<dbReference type="InterPro" id="IPR002749">
    <property type="entry name" value="DUF63"/>
</dbReference>
<comment type="caution">
    <text evidence="2">The sequence shown here is derived from an EMBL/GenBank/DDBJ whole genome shotgun (WGS) entry which is preliminary data.</text>
</comment>
<dbReference type="RefSeq" id="WP_246966243.1">
    <property type="nucleotide sequence ID" value="NZ_CP095397.1"/>
</dbReference>
<protein>
    <submittedName>
        <fullName evidence="2">DUF63 family protein</fullName>
    </submittedName>
</protein>